<accession>A0A4Q7YPB6</accession>
<gene>
    <name evidence="1" type="ORF">BDD14_0198</name>
</gene>
<dbReference type="EMBL" id="SHKW01000001">
    <property type="protein sequence ID" value="RZU38894.1"/>
    <property type="molecule type" value="Genomic_DNA"/>
</dbReference>
<keyword evidence="2" id="KW-1185">Reference proteome</keyword>
<sequence length="110" mass="11949">MRRSAKLNVDKTAKYIVEMEHKWAEGICVDNGVVAGLLADDFQGTSTKGARFTKADELRTRKAHTPLIIADLMRLKCVSSETVLPLSTAANMLSAKTSPAKVARFGLTRG</sequence>
<organism evidence="1 2">
    <name type="scientific">Edaphobacter modestus</name>
    <dbReference type="NCBI Taxonomy" id="388466"/>
    <lineage>
        <taxon>Bacteria</taxon>
        <taxon>Pseudomonadati</taxon>
        <taxon>Acidobacteriota</taxon>
        <taxon>Terriglobia</taxon>
        <taxon>Terriglobales</taxon>
        <taxon>Acidobacteriaceae</taxon>
        <taxon>Edaphobacter</taxon>
    </lineage>
</organism>
<proteinExistence type="predicted"/>
<name>A0A4Q7YPB6_9BACT</name>
<dbReference type="Proteomes" id="UP000292958">
    <property type="component" value="Unassembled WGS sequence"/>
</dbReference>
<reference evidence="1 2" key="1">
    <citation type="submission" date="2019-02" db="EMBL/GenBank/DDBJ databases">
        <title>Genomic Encyclopedia of Archaeal and Bacterial Type Strains, Phase II (KMG-II): from individual species to whole genera.</title>
        <authorList>
            <person name="Goeker M."/>
        </authorList>
    </citation>
    <scope>NUCLEOTIDE SEQUENCE [LARGE SCALE GENOMIC DNA]</scope>
    <source>
        <strain evidence="1 2">DSM 18101</strain>
    </source>
</reference>
<comment type="caution">
    <text evidence="1">The sequence shown here is derived from an EMBL/GenBank/DDBJ whole genome shotgun (WGS) entry which is preliminary data.</text>
</comment>
<protein>
    <submittedName>
        <fullName evidence="1">Uncharacterized protein</fullName>
    </submittedName>
</protein>
<evidence type="ECO:0000313" key="2">
    <source>
        <dbReference type="Proteomes" id="UP000292958"/>
    </source>
</evidence>
<dbReference type="AlphaFoldDB" id="A0A4Q7YPB6"/>
<evidence type="ECO:0000313" key="1">
    <source>
        <dbReference type="EMBL" id="RZU38894.1"/>
    </source>
</evidence>
<dbReference type="RefSeq" id="WP_242617647.1">
    <property type="nucleotide sequence ID" value="NZ_SHKW01000001.1"/>
</dbReference>